<dbReference type="EMBL" id="CATZAT010000020">
    <property type="protein sequence ID" value="CAJ0806766.1"/>
    <property type="molecule type" value="Genomic_DNA"/>
</dbReference>
<name>A0ABC8QJF7_9RALS</name>
<gene>
    <name evidence="2" type="ORF">LMG18096_04849</name>
</gene>
<accession>A0ABC8QJF7</accession>
<feature type="region of interest" description="Disordered" evidence="1">
    <location>
        <begin position="27"/>
        <end position="69"/>
    </location>
</feature>
<feature type="compositionally biased region" description="Basic and acidic residues" evidence="1">
    <location>
        <begin position="28"/>
        <end position="48"/>
    </location>
</feature>
<evidence type="ECO:0000256" key="1">
    <source>
        <dbReference type="SAM" id="MobiDB-lite"/>
    </source>
</evidence>
<sequence>MQTTTPQLLLQLRAPLERYQEVRASFETAREEADRLDAEIQRQRKAAESAENEAQQARQEGAQLLREPGTSAKAIQQLKAKERAAYTLAEDYRSVSAELEAAYKEAAAKAGVAKDEERSCYAEVLSSYADVLMAQASNVLEPLYRAIRMQERAYAAQTGRGLADWEYRNDDARSAALAVMYGHIKRGLDTFTFDMDGDVVLQAALRPAGLDRFQELSPAAQHRNLVLQQLAAQQQ</sequence>
<comment type="caution">
    <text evidence="2">The sequence shown here is derived from an EMBL/GenBank/DDBJ whole genome shotgun (WGS) entry which is preliminary data.</text>
</comment>
<dbReference type="AlphaFoldDB" id="A0ABC8QJF7"/>
<dbReference type="Proteomes" id="UP001189663">
    <property type="component" value="Unassembled WGS sequence"/>
</dbReference>
<keyword evidence="3" id="KW-1185">Reference proteome</keyword>
<protein>
    <submittedName>
        <fullName evidence="2">Uncharacterized protein</fullName>
    </submittedName>
</protein>
<evidence type="ECO:0000313" key="3">
    <source>
        <dbReference type="Proteomes" id="UP001189663"/>
    </source>
</evidence>
<dbReference type="RefSeq" id="WP_316684857.1">
    <property type="nucleotide sequence ID" value="NZ_CATZAT010000020.1"/>
</dbReference>
<evidence type="ECO:0000313" key="2">
    <source>
        <dbReference type="EMBL" id="CAJ0806766.1"/>
    </source>
</evidence>
<reference evidence="2 3" key="1">
    <citation type="submission" date="2023-07" db="EMBL/GenBank/DDBJ databases">
        <authorList>
            <person name="Peeters C."/>
        </authorList>
    </citation>
    <scope>NUCLEOTIDE SEQUENCE [LARGE SCALE GENOMIC DNA]</scope>
    <source>
        <strain evidence="2 3">LMG 18096</strain>
    </source>
</reference>
<feature type="compositionally biased region" description="Low complexity" evidence="1">
    <location>
        <begin position="52"/>
        <end position="63"/>
    </location>
</feature>
<proteinExistence type="predicted"/>
<organism evidence="2 3">
    <name type="scientific">Ralstonia holmesii</name>
    <dbReference type="NCBI Taxonomy" id="3058602"/>
    <lineage>
        <taxon>Bacteria</taxon>
        <taxon>Pseudomonadati</taxon>
        <taxon>Pseudomonadota</taxon>
        <taxon>Betaproteobacteria</taxon>
        <taxon>Burkholderiales</taxon>
        <taxon>Burkholderiaceae</taxon>
        <taxon>Ralstonia</taxon>
    </lineage>
</organism>